<protein>
    <submittedName>
        <fullName evidence="1">Uncharacterized protein</fullName>
    </submittedName>
</protein>
<keyword evidence="2" id="KW-1185">Reference proteome</keyword>
<comment type="caution">
    <text evidence="1">The sequence shown here is derived from an EMBL/GenBank/DDBJ whole genome shotgun (WGS) entry which is preliminary data.</text>
</comment>
<dbReference type="EMBL" id="CAJJDP010000025">
    <property type="protein sequence ID" value="CAD8151393.1"/>
    <property type="molecule type" value="Genomic_DNA"/>
</dbReference>
<sequence length="118" mass="14110">MKEFFSQLVFNIESLIDNIEQIFFLECEKQQTLHKNQPNQSQIFIIYINQPTNLSQYCNLAQFMNKTEVFYTYTCNRSKYSRGFLFNKQCFLILFDQVVNGKPFPSIDILKNVINKNR</sequence>
<organism evidence="1 2">
    <name type="scientific">Paramecium octaurelia</name>
    <dbReference type="NCBI Taxonomy" id="43137"/>
    <lineage>
        <taxon>Eukaryota</taxon>
        <taxon>Sar</taxon>
        <taxon>Alveolata</taxon>
        <taxon>Ciliophora</taxon>
        <taxon>Intramacronucleata</taxon>
        <taxon>Oligohymenophorea</taxon>
        <taxon>Peniculida</taxon>
        <taxon>Parameciidae</taxon>
        <taxon>Paramecium</taxon>
    </lineage>
</organism>
<gene>
    <name evidence="1" type="ORF">POCTA_138.1.T0250072</name>
</gene>
<dbReference type="Proteomes" id="UP000683925">
    <property type="component" value="Unassembled WGS sequence"/>
</dbReference>
<evidence type="ECO:0000313" key="2">
    <source>
        <dbReference type="Proteomes" id="UP000683925"/>
    </source>
</evidence>
<proteinExistence type="predicted"/>
<accession>A0A8S1TI19</accession>
<evidence type="ECO:0000313" key="1">
    <source>
        <dbReference type="EMBL" id="CAD8151393.1"/>
    </source>
</evidence>
<reference evidence="1" key="1">
    <citation type="submission" date="2021-01" db="EMBL/GenBank/DDBJ databases">
        <authorList>
            <consortium name="Genoscope - CEA"/>
            <person name="William W."/>
        </authorList>
    </citation>
    <scope>NUCLEOTIDE SEQUENCE</scope>
</reference>
<name>A0A8S1TI19_PAROT</name>
<dbReference type="AlphaFoldDB" id="A0A8S1TI19"/>